<feature type="domain" description="RGS" evidence="2">
    <location>
        <begin position="267"/>
        <end position="378"/>
    </location>
</feature>
<evidence type="ECO:0000256" key="1">
    <source>
        <dbReference type="SAM" id="MobiDB-lite"/>
    </source>
</evidence>
<dbReference type="AlphaFoldDB" id="A0A136IP37"/>
<name>A0A136IP37_9PEZI</name>
<accession>A0A136IP37</accession>
<proteinExistence type="predicted"/>
<dbReference type="InterPro" id="IPR016137">
    <property type="entry name" value="RGS"/>
</dbReference>
<organism evidence="3 4">
    <name type="scientific">Microdochium bolleyi</name>
    <dbReference type="NCBI Taxonomy" id="196109"/>
    <lineage>
        <taxon>Eukaryota</taxon>
        <taxon>Fungi</taxon>
        <taxon>Dikarya</taxon>
        <taxon>Ascomycota</taxon>
        <taxon>Pezizomycotina</taxon>
        <taxon>Sordariomycetes</taxon>
        <taxon>Xylariomycetidae</taxon>
        <taxon>Xylariales</taxon>
        <taxon>Microdochiaceae</taxon>
        <taxon>Microdochium</taxon>
    </lineage>
</organism>
<feature type="compositionally biased region" description="Low complexity" evidence="1">
    <location>
        <begin position="476"/>
        <end position="489"/>
    </location>
</feature>
<evidence type="ECO:0000313" key="3">
    <source>
        <dbReference type="EMBL" id="KXJ86696.1"/>
    </source>
</evidence>
<evidence type="ECO:0000313" key="4">
    <source>
        <dbReference type="Proteomes" id="UP000070501"/>
    </source>
</evidence>
<dbReference type="SUPFAM" id="SSF48097">
    <property type="entry name" value="Regulator of G-protein signaling, RGS"/>
    <property type="match status" value="1"/>
</dbReference>
<dbReference type="InParanoid" id="A0A136IP37"/>
<reference evidence="4" key="1">
    <citation type="submission" date="2016-02" db="EMBL/GenBank/DDBJ databases">
        <title>Draft genome sequence of Microdochium bolleyi, a fungal endophyte of beachgrass.</title>
        <authorList>
            <consortium name="DOE Joint Genome Institute"/>
            <person name="David A.S."/>
            <person name="May G."/>
            <person name="Haridas S."/>
            <person name="Lim J."/>
            <person name="Wang M."/>
            <person name="Labutti K."/>
            <person name="Lipzen A."/>
            <person name="Barry K."/>
            <person name="Grigoriev I.V."/>
        </authorList>
    </citation>
    <scope>NUCLEOTIDE SEQUENCE [LARGE SCALE GENOMIC DNA]</scope>
    <source>
        <strain evidence="4">J235TASD1</strain>
    </source>
</reference>
<gene>
    <name evidence="3" type="ORF">Micbo1qcDRAFT_198166</name>
</gene>
<dbReference type="InterPro" id="IPR036305">
    <property type="entry name" value="RGS_sf"/>
</dbReference>
<feature type="region of interest" description="Disordered" evidence="1">
    <location>
        <begin position="422"/>
        <end position="529"/>
    </location>
</feature>
<dbReference type="InterPro" id="IPR044926">
    <property type="entry name" value="RGS_subdomain_2"/>
</dbReference>
<dbReference type="EMBL" id="KQ964266">
    <property type="protein sequence ID" value="KXJ86696.1"/>
    <property type="molecule type" value="Genomic_DNA"/>
</dbReference>
<dbReference type="Gene3D" id="1.10.167.10">
    <property type="entry name" value="Regulator of G-protein Signalling 4, domain 2"/>
    <property type="match status" value="1"/>
</dbReference>
<dbReference type="CDD" id="cd07440">
    <property type="entry name" value="RGS"/>
    <property type="match status" value="1"/>
</dbReference>
<dbReference type="OrthoDB" id="10266999at2759"/>
<feature type="region of interest" description="Disordered" evidence="1">
    <location>
        <begin position="553"/>
        <end position="598"/>
    </location>
</feature>
<keyword evidence="4" id="KW-1185">Reference proteome</keyword>
<feature type="compositionally biased region" description="Low complexity" evidence="1">
    <location>
        <begin position="571"/>
        <end position="584"/>
    </location>
</feature>
<dbReference type="PROSITE" id="PS50132">
    <property type="entry name" value="RGS"/>
    <property type="match status" value="1"/>
</dbReference>
<sequence>MAKNHMRNNRLGAGELAGACGRNLSLGAGYEAQAWLGVGMDNPLVHIIRVLAWGLMRLARAGSSDARMRLMIEGPDGVRLEAARDARTFREDTHLANRARRERAWKPWKEQGPEEASGAVSLGVQASSWKPRWNLWNLADKYLWACFQTHVGDQGPGITFFCEQNNNDKNDIFTTTIRLQGIMGLSNFRETSPTFFSSSRRATSPSTSISTSSSSEMHSAMNLSSASTSSRGSSMFIPRTDSPTIKAPSLDQILSNTAQAPWTLSAFMAYLSQNHCMETLEFILDAGRYRTTYEVAKSEPADAVTSLAYVCSLWDKLIEAYILPSSPREVNLPAYIRDSLLRQKCRATDAPHPSKLDDAVNIVHELMQDSVLVPFVESMVPALLRSPSEDNVHELRQGRSLLRHAEVKASVAETSHSPKASFLPMFSMRRGSPRRSLTAPTDVDDVYSEDTATPHSGNDFMTPPTTPPTTEYAFPAIAASAAPRSSSTSWKDKIRLSLGSKKSKTGRRPGPTSVDGTSRTPAAPVSGAAAKAQCAVGGGGVRNDHRIRRGSTALKQLEIPAQVPEEAEAKASTPALSTSDSSSSPPSPPDAQACEPMPMDVDTDTEVGTDSGFESVTYLKSTHKDDIQFTDFSNFLGITMQEDSDSSLTIVNSEMYNPLHNVDDIYGWDADYETKFKYGVTADRVCGCDYQHAKSFGTKRNLLHRVFSMQTSRRHAQGF</sequence>
<dbReference type="Pfam" id="PF00615">
    <property type="entry name" value="RGS"/>
    <property type="match status" value="1"/>
</dbReference>
<dbReference type="PANTHER" id="PTHR10845">
    <property type="entry name" value="REGULATOR OF G PROTEIN SIGNALING"/>
    <property type="match status" value="1"/>
</dbReference>
<dbReference type="Proteomes" id="UP000070501">
    <property type="component" value="Unassembled WGS sequence"/>
</dbReference>
<dbReference type="SMART" id="SM00315">
    <property type="entry name" value="RGS"/>
    <property type="match status" value="1"/>
</dbReference>
<protein>
    <recommendedName>
        <fullName evidence="2">RGS domain-containing protein</fullName>
    </recommendedName>
</protein>
<evidence type="ECO:0000259" key="2">
    <source>
        <dbReference type="PROSITE" id="PS50132"/>
    </source>
</evidence>
<dbReference type="PANTHER" id="PTHR10845:SF267">
    <property type="entry name" value="REGULATOR OF G PROTEIN SIGNALING DOMAIN PROTEIN (AFU_ORTHOLOGUE AFUA_6G06860)"/>
    <property type="match status" value="1"/>
</dbReference>
<feature type="region of interest" description="Disordered" evidence="1">
    <location>
        <begin position="196"/>
        <end position="234"/>
    </location>
</feature>